<name>A0A158K013_9BURK</name>
<accession>A0A158K013</accession>
<dbReference type="AlphaFoldDB" id="A0A158K013"/>
<dbReference type="RefSeq" id="WP_062093140.1">
    <property type="nucleotide sequence ID" value="NZ_FCOK02000152.1"/>
</dbReference>
<evidence type="ECO:0000313" key="1">
    <source>
        <dbReference type="EMBL" id="SAL74315.1"/>
    </source>
</evidence>
<dbReference type="OrthoDB" id="8998691at2"/>
<gene>
    <name evidence="1" type="ORF">AWB69_09167</name>
</gene>
<sequence>MTFEEYRKRFPATRGFQRYTSEQRANHASSHRLGHNKRIAVGEYFYAHQHAPGVSFPKRSQAERAGYEQHFKADAAAPTPIVEQDATEARKPSRIHLTHTGPAAGATLCGAPRDGSAAHHAVYAPVERDEYRAQCCVACLKEFAQAWAGERTKPDWVTSVLAADVQDVVSTQLPLFA</sequence>
<dbReference type="EMBL" id="FCOK02000152">
    <property type="protein sequence ID" value="SAL74315.1"/>
    <property type="molecule type" value="Genomic_DNA"/>
</dbReference>
<proteinExistence type="predicted"/>
<organism evidence="1 2">
    <name type="scientific">Caballeronia udeis</name>
    <dbReference type="NCBI Taxonomy" id="1232866"/>
    <lineage>
        <taxon>Bacteria</taxon>
        <taxon>Pseudomonadati</taxon>
        <taxon>Pseudomonadota</taxon>
        <taxon>Betaproteobacteria</taxon>
        <taxon>Burkholderiales</taxon>
        <taxon>Burkholderiaceae</taxon>
        <taxon>Caballeronia</taxon>
    </lineage>
</organism>
<protein>
    <submittedName>
        <fullName evidence="1">Uncharacterized protein</fullName>
    </submittedName>
</protein>
<reference evidence="1 2" key="1">
    <citation type="submission" date="2016-01" db="EMBL/GenBank/DDBJ databases">
        <authorList>
            <person name="Oliw E.H."/>
        </authorList>
    </citation>
    <scope>NUCLEOTIDE SEQUENCE [LARGE SCALE GENOMIC DNA]</scope>
    <source>
        <strain evidence="1">LMG 27134</strain>
    </source>
</reference>
<evidence type="ECO:0000313" key="2">
    <source>
        <dbReference type="Proteomes" id="UP000054683"/>
    </source>
</evidence>
<dbReference type="Proteomes" id="UP000054683">
    <property type="component" value="Unassembled WGS sequence"/>
</dbReference>